<accession>A0A934ITV9</accession>
<dbReference type="EMBL" id="JAEKJA010000034">
    <property type="protein sequence ID" value="MBJ3778655.1"/>
    <property type="molecule type" value="Genomic_DNA"/>
</dbReference>
<evidence type="ECO:0000313" key="3">
    <source>
        <dbReference type="Proteomes" id="UP000609531"/>
    </source>
</evidence>
<organism evidence="2 3">
    <name type="scientific">Acuticoccus mangrovi</name>
    <dbReference type="NCBI Taxonomy" id="2796142"/>
    <lineage>
        <taxon>Bacteria</taxon>
        <taxon>Pseudomonadati</taxon>
        <taxon>Pseudomonadota</taxon>
        <taxon>Alphaproteobacteria</taxon>
        <taxon>Hyphomicrobiales</taxon>
        <taxon>Amorphaceae</taxon>
        <taxon>Acuticoccus</taxon>
    </lineage>
</organism>
<evidence type="ECO:0000313" key="2">
    <source>
        <dbReference type="EMBL" id="MBJ3778655.1"/>
    </source>
</evidence>
<gene>
    <name evidence="2" type="ORF">JCR33_23345</name>
</gene>
<dbReference type="Proteomes" id="UP000609531">
    <property type="component" value="Unassembled WGS sequence"/>
</dbReference>
<evidence type="ECO:0000256" key="1">
    <source>
        <dbReference type="SAM" id="MobiDB-lite"/>
    </source>
</evidence>
<proteinExistence type="predicted"/>
<sequence length="177" mass="18886">MKLFIIGIWAVCVTLGAGYAVAAWKLDSGEGVVKPRLEGLRYTSLPTMSVPVLEGGRVSGYVVARMVYTADAAVLRGLASEPDPFITDEVFRSIYGRAETRMGRLIRFDLEGLAEEARQRVNERMGDEVVQDLLVDGLNYIDLSSPDAANAVAALGGGSGAPTDAPRRVGANGETPR</sequence>
<keyword evidence="3" id="KW-1185">Reference proteome</keyword>
<comment type="caution">
    <text evidence="2">The sequence shown here is derived from an EMBL/GenBank/DDBJ whole genome shotgun (WGS) entry which is preliminary data.</text>
</comment>
<protein>
    <submittedName>
        <fullName evidence="2">Uncharacterized protein</fullName>
    </submittedName>
</protein>
<feature type="region of interest" description="Disordered" evidence="1">
    <location>
        <begin position="155"/>
        <end position="177"/>
    </location>
</feature>
<dbReference type="RefSeq" id="WP_198884559.1">
    <property type="nucleotide sequence ID" value="NZ_JAEKJA010000034.1"/>
</dbReference>
<reference evidence="2" key="1">
    <citation type="submission" date="2020-12" db="EMBL/GenBank/DDBJ databases">
        <title>Bacterial taxonomy.</title>
        <authorList>
            <person name="Pan X."/>
        </authorList>
    </citation>
    <scope>NUCLEOTIDE SEQUENCE</scope>
    <source>
        <strain evidence="2">B2012</strain>
    </source>
</reference>
<dbReference type="AlphaFoldDB" id="A0A934ITV9"/>
<name>A0A934ITV9_9HYPH</name>